<evidence type="ECO:0000256" key="7">
    <source>
        <dbReference type="ARBA" id="ARBA00022898"/>
    </source>
</evidence>
<keyword evidence="7" id="KW-0663">Pyridoxal phosphate</keyword>
<dbReference type="GO" id="GO:0004758">
    <property type="term" value="F:serine C-palmitoyltransferase activity"/>
    <property type="evidence" value="ECO:0007669"/>
    <property type="project" value="TreeGrafter"/>
</dbReference>
<evidence type="ECO:0000313" key="12">
    <source>
        <dbReference type="EMBL" id="KCV70276.1"/>
    </source>
</evidence>
<evidence type="ECO:0000256" key="9">
    <source>
        <dbReference type="ARBA" id="ARBA00023098"/>
    </source>
</evidence>
<comment type="pathway">
    <text evidence="2">Lipid metabolism; sphingolipid metabolism.</text>
</comment>
<dbReference type="GO" id="GO:0030170">
    <property type="term" value="F:pyridoxal phosphate binding"/>
    <property type="evidence" value="ECO:0007669"/>
    <property type="project" value="InterPro"/>
</dbReference>
<dbReference type="PANTHER" id="PTHR13693">
    <property type="entry name" value="CLASS II AMINOTRANSFERASE/8-AMINO-7-OXONONANOATE SYNTHASE"/>
    <property type="match status" value="1"/>
</dbReference>
<name>A0A058Z831_FONAL</name>
<dbReference type="InterPro" id="IPR015421">
    <property type="entry name" value="PyrdxlP-dep_Trfase_major"/>
</dbReference>
<dbReference type="InterPro" id="IPR050087">
    <property type="entry name" value="AON_synthase_class-II"/>
</dbReference>
<dbReference type="EC" id="2.3.1.50" evidence="5"/>
<gene>
    <name evidence="12" type="ORF">H696_02606</name>
</gene>
<dbReference type="GO" id="GO:0046513">
    <property type="term" value="P:ceramide biosynthetic process"/>
    <property type="evidence" value="ECO:0007669"/>
    <property type="project" value="TreeGrafter"/>
</dbReference>
<reference evidence="12" key="1">
    <citation type="submission" date="2013-04" db="EMBL/GenBank/DDBJ databases">
        <title>The Genome Sequence of Fonticula alba ATCC 38817.</title>
        <authorList>
            <consortium name="The Broad Institute Genomics Platform"/>
            <person name="Russ C."/>
            <person name="Cuomo C."/>
            <person name="Burger G."/>
            <person name="Gray M.W."/>
            <person name="Holland P.W.H."/>
            <person name="King N."/>
            <person name="Lang F.B.F."/>
            <person name="Roger A.J."/>
            <person name="Ruiz-Trillo I."/>
            <person name="Brown M."/>
            <person name="Walker B."/>
            <person name="Young S."/>
            <person name="Zeng Q."/>
            <person name="Gargeya S."/>
            <person name="Fitzgerald M."/>
            <person name="Haas B."/>
            <person name="Abouelleil A."/>
            <person name="Allen A.W."/>
            <person name="Alvarado L."/>
            <person name="Arachchi H.M."/>
            <person name="Berlin A.M."/>
            <person name="Chapman S.B."/>
            <person name="Gainer-Dewar J."/>
            <person name="Goldberg J."/>
            <person name="Griggs A."/>
            <person name="Gujja S."/>
            <person name="Hansen M."/>
            <person name="Howarth C."/>
            <person name="Imamovic A."/>
            <person name="Ireland A."/>
            <person name="Larimer J."/>
            <person name="McCowan C."/>
            <person name="Murphy C."/>
            <person name="Pearson M."/>
            <person name="Poon T.W."/>
            <person name="Priest M."/>
            <person name="Roberts A."/>
            <person name="Saif S."/>
            <person name="Shea T."/>
            <person name="Sisk P."/>
            <person name="Sykes S."/>
            <person name="Wortman J."/>
            <person name="Nusbaum C."/>
            <person name="Birren B."/>
        </authorList>
    </citation>
    <scope>NUCLEOTIDE SEQUENCE [LARGE SCALE GENOMIC DNA]</scope>
    <source>
        <strain evidence="12">ATCC 38817</strain>
    </source>
</reference>
<keyword evidence="6" id="KW-0808">Transferase</keyword>
<keyword evidence="8" id="KW-0746">Sphingolipid metabolism</keyword>
<dbReference type="Proteomes" id="UP000030693">
    <property type="component" value="Unassembled WGS sequence"/>
</dbReference>
<evidence type="ECO:0000256" key="5">
    <source>
        <dbReference type="ARBA" id="ARBA00013220"/>
    </source>
</evidence>
<evidence type="ECO:0000256" key="4">
    <source>
        <dbReference type="ARBA" id="ARBA00008392"/>
    </source>
</evidence>
<dbReference type="Pfam" id="PF00155">
    <property type="entry name" value="Aminotran_1_2"/>
    <property type="match status" value="1"/>
</dbReference>
<evidence type="ECO:0000256" key="2">
    <source>
        <dbReference type="ARBA" id="ARBA00004760"/>
    </source>
</evidence>
<dbReference type="PANTHER" id="PTHR13693:SF2">
    <property type="entry name" value="SERINE PALMITOYLTRANSFERASE 1"/>
    <property type="match status" value="1"/>
</dbReference>
<dbReference type="EMBL" id="KB932204">
    <property type="protein sequence ID" value="KCV70276.1"/>
    <property type="molecule type" value="Genomic_DNA"/>
</dbReference>
<dbReference type="eggNOG" id="KOG1358">
    <property type="taxonomic scope" value="Eukaryota"/>
</dbReference>
<dbReference type="RefSeq" id="XP_009494792.1">
    <property type="nucleotide sequence ID" value="XM_009496517.1"/>
</dbReference>
<proteinExistence type="inferred from homology"/>
<evidence type="ECO:0000256" key="8">
    <source>
        <dbReference type="ARBA" id="ARBA00022919"/>
    </source>
</evidence>
<organism evidence="12">
    <name type="scientific">Fonticula alba</name>
    <name type="common">Slime mold</name>
    <dbReference type="NCBI Taxonomy" id="691883"/>
    <lineage>
        <taxon>Eukaryota</taxon>
        <taxon>Rotosphaerida</taxon>
        <taxon>Fonticulaceae</taxon>
        <taxon>Fonticula</taxon>
    </lineage>
</organism>
<protein>
    <recommendedName>
        <fullName evidence="5">serine C-palmitoyltransferase</fullName>
        <ecNumber evidence="5">2.3.1.50</ecNumber>
    </recommendedName>
</protein>
<accession>A0A058Z831</accession>
<dbReference type="STRING" id="691883.A0A058Z831"/>
<dbReference type="GO" id="GO:0046512">
    <property type="term" value="P:sphingosine biosynthetic process"/>
    <property type="evidence" value="ECO:0007669"/>
    <property type="project" value="TreeGrafter"/>
</dbReference>
<comment type="cofactor">
    <cofactor evidence="1">
        <name>pyridoxal 5'-phosphate</name>
        <dbReference type="ChEBI" id="CHEBI:597326"/>
    </cofactor>
</comment>
<dbReference type="OrthoDB" id="3168162at2759"/>
<dbReference type="AlphaFoldDB" id="A0A058Z831"/>
<keyword evidence="9" id="KW-0443">Lipid metabolism</keyword>
<dbReference type="SUPFAM" id="SSF53383">
    <property type="entry name" value="PLP-dependent transferases"/>
    <property type="match status" value="1"/>
</dbReference>
<comment type="similarity">
    <text evidence="4">Belongs to the class-II pyridoxal-phosphate-dependent aminotransferase family.</text>
</comment>
<dbReference type="InterPro" id="IPR015424">
    <property type="entry name" value="PyrdxlP-dep_Trfase"/>
</dbReference>
<dbReference type="InterPro" id="IPR004839">
    <property type="entry name" value="Aminotransferase_I/II_large"/>
</dbReference>
<dbReference type="GO" id="GO:0005783">
    <property type="term" value="C:endoplasmic reticulum"/>
    <property type="evidence" value="ECO:0007669"/>
    <property type="project" value="TreeGrafter"/>
</dbReference>
<dbReference type="GeneID" id="20527331"/>
<keyword evidence="10" id="KW-0012">Acyltransferase</keyword>
<feature type="domain" description="Aminotransferase class I/classII large" evidence="11">
    <location>
        <begin position="129"/>
        <end position="407"/>
    </location>
</feature>
<evidence type="ECO:0000313" key="13">
    <source>
        <dbReference type="Proteomes" id="UP000030693"/>
    </source>
</evidence>
<dbReference type="Gene3D" id="3.40.640.10">
    <property type="entry name" value="Type I PLP-dependent aspartate aminotransferase-like (Major domain)"/>
    <property type="match status" value="1"/>
</dbReference>
<dbReference type="OMA" id="LTKYGCG"/>
<evidence type="ECO:0000256" key="1">
    <source>
        <dbReference type="ARBA" id="ARBA00001933"/>
    </source>
</evidence>
<evidence type="ECO:0000256" key="6">
    <source>
        <dbReference type="ARBA" id="ARBA00022679"/>
    </source>
</evidence>
<sequence>MTTTSDLNPETVALLERGLRLAMRAVESVPGAPAVVNYLSHSYHNDRWRLFLEILLVGILTKYLLSKKYRPREAPAVVLTDREIDQLVAEWEPEPLPMPLTKADNLILDSHIVFNGPSGKYLAVDSKRCLNFASLNFLGMTDRIEIRHEAEKVLRDYGVGTCGPPGFYGTLDAHLELETSIANFVGKEMAILYSYGFAAIASCIPAYAKKGDIIVVDEAASFAVQRGVYVSRADVHTFKHNDMADLEAVLQKIEKTRIARKQPLTRRFIVVEGLYQNTGTICDLVTVTRLKTQYKYRLVVEDSFGFGTLGKTGRGAVEHTGADMGKVDFYVASLANSLAGAGGFVAGATDVIDHQRLAGLGYTFSASMPAIMARASLRALKILRDEPEALIGRLRANTAHFRQALTHQLKAAGLQDTVELPGVVESPAVHVRLVHGSPLLAKLGDDRFDEECLLEAVVTRARVGADVVDPAEAEAAEAAFAKETAVGQMWPSLAGTTQEDLTLPADAEKAAALASATLLNGLPHGGVVFTRAKYALDQELPVPPPASIRVVISAAHGQAELDRAAAVLAKSLKLVISERFA</sequence>
<keyword evidence="13" id="KW-1185">Reference proteome</keyword>
<evidence type="ECO:0000256" key="10">
    <source>
        <dbReference type="ARBA" id="ARBA00023315"/>
    </source>
</evidence>
<evidence type="ECO:0000259" key="11">
    <source>
        <dbReference type="Pfam" id="PF00155"/>
    </source>
</evidence>
<comment type="pathway">
    <text evidence="3">Sphingolipid metabolism.</text>
</comment>
<dbReference type="GO" id="GO:0016020">
    <property type="term" value="C:membrane"/>
    <property type="evidence" value="ECO:0007669"/>
    <property type="project" value="GOC"/>
</dbReference>
<evidence type="ECO:0000256" key="3">
    <source>
        <dbReference type="ARBA" id="ARBA00004991"/>
    </source>
</evidence>